<accession>A0A3P7L4R0</accession>
<keyword evidence="1" id="KW-0732">Signal</keyword>
<proteinExistence type="predicted"/>
<dbReference type="AlphaFoldDB" id="A0A3P7L4R0"/>
<evidence type="ECO:0000313" key="2">
    <source>
        <dbReference type="EMBL" id="VDM74168.1"/>
    </source>
</evidence>
<gene>
    <name evidence="2" type="ORF">SVUK_LOCUS9166</name>
</gene>
<dbReference type="Gene3D" id="3.90.70.10">
    <property type="entry name" value="Cysteine proteinases"/>
    <property type="match status" value="1"/>
</dbReference>
<evidence type="ECO:0000256" key="1">
    <source>
        <dbReference type="SAM" id="SignalP"/>
    </source>
</evidence>
<feature type="chain" id="PRO_5018257064" evidence="1">
    <location>
        <begin position="17"/>
        <end position="100"/>
    </location>
</feature>
<keyword evidence="3" id="KW-1185">Reference proteome</keyword>
<dbReference type="Proteomes" id="UP000270094">
    <property type="component" value="Unassembled WGS sequence"/>
</dbReference>
<dbReference type="EMBL" id="UYYB01034481">
    <property type="protein sequence ID" value="VDM74168.1"/>
    <property type="molecule type" value="Genomic_DNA"/>
</dbReference>
<reference evidence="2 3" key="1">
    <citation type="submission" date="2018-11" db="EMBL/GenBank/DDBJ databases">
        <authorList>
            <consortium name="Pathogen Informatics"/>
        </authorList>
    </citation>
    <scope>NUCLEOTIDE SEQUENCE [LARGE SCALE GENOMIC DNA]</scope>
</reference>
<name>A0A3P7L4R0_STRVU</name>
<feature type="signal peptide" evidence="1">
    <location>
        <begin position="1"/>
        <end position="16"/>
    </location>
</feature>
<protein>
    <submittedName>
        <fullName evidence="2">Uncharacterized protein</fullName>
    </submittedName>
</protein>
<organism evidence="2 3">
    <name type="scientific">Strongylus vulgaris</name>
    <name type="common">Blood worm</name>
    <dbReference type="NCBI Taxonomy" id="40348"/>
    <lineage>
        <taxon>Eukaryota</taxon>
        <taxon>Metazoa</taxon>
        <taxon>Ecdysozoa</taxon>
        <taxon>Nematoda</taxon>
        <taxon>Chromadorea</taxon>
        <taxon>Rhabditida</taxon>
        <taxon>Rhabditina</taxon>
        <taxon>Rhabditomorpha</taxon>
        <taxon>Strongyloidea</taxon>
        <taxon>Strongylidae</taxon>
        <taxon>Strongylus</taxon>
    </lineage>
</organism>
<sequence>MLRIFVLIAAGSTLLAHSGDLALDQKKAETKERMKYLMDMKYLIPPKDSERIEIKLGKDEELPDKFDARDRWPECRHLISTVRDQTKVMLGSFGRFNHDR</sequence>
<evidence type="ECO:0000313" key="3">
    <source>
        <dbReference type="Proteomes" id="UP000270094"/>
    </source>
</evidence>